<evidence type="ECO:0000256" key="5">
    <source>
        <dbReference type="ARBA" id="ARBA00022527"/>
    </source>
</evidence>
<evidence type="ECO:0000256" key="11">
    <source>
        <dbReference type="ARBA" id="ARBA00030237"/>
    </source>
</evidence>
<dbReference type="SUPFAM" id="SSF56112">
    <property type="entry name" value="Protein kinase-like (PK-like)"/>
    <property type="match status" value="1"/>
</dbReference>
<evidence type="ECO:0000256" key="3">
    <source>
        <dbReference type="ARBA" id="ARBA00018572"/>
    </source>
</evidence>
<dbReference type="EMBL" id="JAJTJA010000009">
    <property type="protein sequence ID" value="KAH8694209.1"/>
    <property type="molecule type" value="Genomic_DNA"/>
</dbReference>
<evidence type="ECO:0000256" key="14">
    <source>
        <dbReference type="PROSITE-ProRule" id="PRU10141"/>
    </source>
</evidence>
<dbReference type="InterPro" id="IPR011009">
    <property type="entry name" value="Kinase-like_dom_sf"/>
</dbReference>
<dbReference type="PROSITE" id="PS00108">
    <property type="entry name" value="PROTEIN_KINASE_ST"/>
    <property type="match status" value="1"/>
</dbReference>
<organism evidence="17 18">
    <name type="scientific">Talaromyces proteolyticus</name>
    <dbReference type="NCBI Taxonomy" id="1131652"/>
    <lineage>
        <taxon>Eukaryota</taxon>
        <taxon>Fungi</taxon>
        <taxon>Dikarya</taxon>
        <taxon>Ascomycota</taxon>
        <taxon>Pezizomycotina</taxon>
        <taxon>Eurotiomycetes</taxon>
        <taxon>Eurotiomycetidae</taxon>
        <taxon>Eurotiales</taxon>
        <taxon>Trichocomaceae</taxon>
        <taxon>Talaromyces</taxon>
        <taxon>Talaromyces sect. Bacilispori</taxon>
    </lineage>
</organism>
<dbReference type="GeneID" id="70241982"/>
<evidence type="ECO:0000259" key="16">
    <source>
        <dbReference type="PROSITE" id="PS50011"/>
    </source>
</evidence>
<keyword evidence="8 17" id="KW-0418">Kinase</keyword>
<comment type="catalytic activity">
    <reaction evidence="13">
        <text>L-seryl-[protein] + ATP = O-phospho-L-seryl-[protein] + ADP + H(+)</text>
        <dbReference type="Rhea" id="RHEA:17989"/>
        <dbReference type="Rhea" id="RHEA-COMP:9863"/>
        <dbReference type="Rhea" id="RHEA-COMP:11604"/>
        <dbReference type="ChEBI" id="CHEBI:15378"/>
        <dbReference type="ChEBI" id="CHEBI:29999"/>
        <dbReference type="ChEBI" id="CHEBI:30616"/>
        <dbReference type="ChEBI" id="CHEBI:83421"/>
        <dbReference type="ChEBI" id="CHEBI:456216"/>
        <dbReference type="EC" id="2.7.11.1"/>
    </reaction>
</comment>
<dbReference type="GO" id="GO:0010506">
    <property type="term" value="P:regulation of autophagy"/>
    <property type="evidence" value="ECO:0007669"/>
    <property type="project" value="InterPro"/>
</dbReference>
<evidence type="ECO:0000256" key="15">
    <source>
        <dbReference type="RuleBase" id="RU000304"/>
    </source>
</evidence>
<evidence type="ECO:0000256" key="1">
    <source>
        <dbReference type="ARBA" id="ARBA00004623"/>
    </source>
</evidence>
<dbReference type="Pfam" id="PF00069">
    <property type="entry name" value="Pkinase"/>
    <property type="match status" value="1"/>
</dbReference>
<dbReference type="PROSITE" id="PS50011">
    <property type="entry name" value="PROTEIN_KINASE_DOM"/>
    <property type="match status" value="1"/>
</dbReference>
<evidence type="ECO:0000313" key="18">
    <source>
        <dbReference type="Proteomes" id="UP001201262"/>
    </source>
</evidence>
<dbReference type="Gene3D" id="1.10.510.10">
    <property type="entry name" value="Transferase(Phosphotransferase) domain 1"/>
    <property type="match status" value="1"/>
</dbReference>
<dbReference type="PANTHER" id="PTHR24348">
    <property type="entry name" value="SERINE/THREONINE-PROTEIN KINASE UNC-51-RELATED"/>
    <property type="match status" value="1"/>
</dbReference>
<comment type="catalytic activity">
    <reaction evidence="12">
        <text>L-threonyl-[protein] + ATP = O-phospho-L-threonyl-[protein] + ADP + H(+)</text>
        <dbReference type="Rhea" id="RHEA:46608"/>
        <dbReference type="Rhea" id="RHEA-COMP:11060"/>
        <dbReference type="Rhea" id="RHEA-COMP:11605"/>
        <dbReference type="ChEBI" id="CHEBI:15378"/>
        <dbReference type="ChEBI" id="CHEBI:30013"/>
        <dbReference type="ChEBI" id="CHEBI:30616"/>
        <dbReference type="ChEBI" id="CHEBI:61977"/>
        <dbReference type="ChEBI" id="CHEBI:456216"/>
        <dbReference type="EC" id="2.7.11.1"/>
    </reaction>
</comment>
<keyword evidence="6" id="KW-0808">Transferase</keyword>
<dbReference type="GO" id="GO:0000045">
    <property type="term" value="P:autophagosome assembly"/>
    <property type="evidence" value="ECO:0007669"/>
    <property type="project" value="TreeGrafter"/>
</dbReference>
<evidence type="ECO:0000256" key="2">
    <source>
        <dbReference type="ARBA" id="ARBA00012513"/>
    </source>
</evidence>
<keyword evidence="10" id="KW-0072">Autophagy</keyword>
<comment type="similarity">
    <text evidence="15">Belongs to the protein kinase superfamily.</text>
</comment>
<keyword evidence="18" id="KW-1185">Reference proteome</keyword>
<proteinExistence type="inferred from homology"/>
<feature type="domain" description="Protein kinase" evidence="16">
    <location>
        <begin position="116"/>
        <end position="401"/>
    </location>
</feature>
<dbReference type="GO" id="GO:0005829">
    <property type="term" value="C:cytosol"/>
    <property type="evidence" value="ECO:0007669"/>
    <property type="project" value="TreeGrafter"/>
</dbReference>
<comment type="subcellular location">
    <subcellularLocation>
        <location evidence="1">Preautophagosomal structure membrane</location>
        <topology evidence="1">Peripheral membrane protein</topology>
    </subcellularLocation>
</comment>
<sequence>MARIKTAVNVEIGLKPYSTPKDTKFTPLHDGSHSHRLYDGRRHDGLLDLLQDKLKAMKEASRTSKKEGEDDNEILPLLRLESFLMPQPPVLLARHPSSLSGSPPKGENVSLKQLYGTYKEQIGRGSSGVVRVTFRPHSIDHPTGGQLFAVKKFSHREKETTKKYMKRLGAEFCISSSLHHINVIQTLDLMKDDGDGGFCQIMEYCSGGDVYTRVRSLGGDGLSAVEANCYFKQLLRGLEYLHKTGVAHRDIKPDNLLLTRRGCLKIADFGNAECIRLPWEKQVKLTTGLCGSFPYISPEQYTVIEYGKPKSSYYFDARAVDVWAAGVVYMDMRTGKHVWRYAVVDRDAQYEEFVRDMEEYGCWDPIEMLQGAACRQTIYAMLDINWKTRPSVSDILKSDWVSSVHVCAVGESGDSM</sequence>
<evidence type="ECO:0000256" key="6">
    <source>
        <dbReference type="ARBA" id="ARBA00022679"/>
    </source>
</evidence>
<evidence type="ECO:0000256" key="7">
    <source>
        <dbReference type="ARBA" id="ARBA00022741"/>
    </source>
</evidence>
<dbReference type="InterPro" id="IPR045269">
    <property type="entry name" value="Atg1-like"/>
</dbReference>
<dbReference type="GO" id="GO:0005524">
    <property type="term" value="F:ATP binding"/>
    <property type="evidence" value="ECO:0007669"/>
    <property type="project" value="UniProtKB-UniRule"/>
</dbReference>
<dbReference type="GO" id="GO:0034045">
    <property type="term" value="C:phagophore assembly site membrane"/>
    <property type="evidence" value="ECO:0007669"/>
    <property type="project" value="UniProtKB-SubCell"/>
</dbReference>
<dbReference type="Proteomes" id="UP001201262">
    <property type="component" value="Unassembled WGS sequence"/>
</dbReference>
<dbReference type="SMART" id="SM00220">
    <property type="entry name" value="S_TKc"/>
    <property type="match status" value="1"/>
</dbReference>
<protein>
    <recommendedName>
        <fullName evidence="3">Serine/threonine-protein kinase ATG1</fullName>
        <ecNumber evidence="2">2.7.11.1</ecNumber>
    </recommendedName>
    <alternativeName>
        <fullName evidence="11">Autophagy-related protein 1</fullName>
    </alternativeName>
    <alternativeName>
        <fullName evidence="4">Serine/threonine-protein kinase atg1</fullName>
    </alternativeName>
</protein>
<dbReference type="InterPro" id="IPR008271">
    <property type="entry name" value="Ser/Thr_kinase_AS"/>
</dbReference>
<name>A0AAD4PYF7_9EURO</name>
<evidence type="ECO:0000256" key="12">
    <source>
        <dbReference type="ARBA" id="ARBA00047899"/>
    </source>
</evidence>
<keyword evidence="9 14" id="KW-0067">ATP-binding</keyword>
<evidence type="ECO:0000256" key="8">
    <source>
        <dbReference type="ARBA" id="ARBA00022777"/>
    </source>
</evidence>
<dbReference type="AlphaFoldDB" id="A0AAD4PYF7"/>
<feature type="binding site" evidence="14">
    <location>
        <position position="152"/>
    </location>
    <ligand>
        <name>ATP</name>
        <dbReference type="ChEBI" id="CHEBI:30616"/>
    </ligand>
</feature>
<dbReference type="GO" id="GO:0005776">
    <property type="term" value="C:autophagosome"/>
    <property type="evidence" value="ECO:0007669"/>
    <property type="project" value="TreeGrafter"/>
</dbReference>
<dbReference type="InterPro" id="IPR000719">
    <property type="entry name" value="Prot_kinase_dom"/>
</dbReference>
<evidence type="ECO:0000256" key="9">
    <source>
        <dbReference type="ARBA" id="ARBA00022840"/>
    </source>
</evidence>
<keyword evidence="5 15" id="KW-0723">Serine/threonine-protein kinase</keyword>
<dbReference type="RefSeq" id="XP_046069879.1">
    <property type="nucleotide sequence ID" value="XM_046211695.1"/>
</dbReference>
<dbReference type="EC" id="2.7.11.1" evidence="2"/>
<evidence type="ECO:0000256" key="13">
    <source>
        <dbReference type="ARBA" id="ARBA00048679"/>
    </source>
</evidence>
<evidence type="ECO:0000313" key="17">
    <source>
        <dbReference type="EMBL" id="KAH8694209.1"/>
    </source>
</evidence>
<evidence type="ECO:0000256" key="10">
    <source>
        <dbReference type="ARBA" id="ARBA00023006"/>
    </source>
</evidence>
<dbReference type="PROSITE" id="PS00107">
    <property type="entry name" value="PROTEIN_KINASE_ATP"/>
    <property type="match status" value="1"/>
</dbReference>
<dbReference type="PANTHER" id="PTHR24348:SF22">
    <property type="entry name" value="NON-SPECIFIC SERINE_THREONINE PROTEIN KINASE"/>
    <property type="match status" value="1"/>
</dbReference>
<keyword evidence="7 14" id="KW-0547">Nucleotide-binding</keyword>
<comment type="caution">
    <text evidence="17">The sequence shown here is derived from an EMBL/GenBank/DDBJ whole genome shotgun (WGS) entry which is preliminary data.</text>
</comment>
<accession>A0AAD4PYF7</accession>
<dbReference type="CDD" id="cd13994">
    <property type="entry name" value="STKc_HAL4_like"/>
    <property type="match status" value="1"/>
</dbReference>
<dbReference type="GO" id="GO:0004674">
    <property type="term" value="F:protein serine/threonine kinase activity"/>
    <property type="evidence" value="ECO:0007669"/>
    <property type="project" value="UniProtKB-KW"/>
</dbReference>
<dbReference type="InterPro" id="IPR017441">
    <property type="entry name" value="Protein_kinase_ATP_BS"/>
</dbReference>
<gene>
    <name evidence="17" type="ORF">BGW36DRAFT_301535</name>
</gene>
<evidence type="ECO:0000256" key="4">
    <source>
        <dbReference type="ARBA" id="ARBA00019599"/>
    </source>
</evidence>
<reference evidence="17" key="1">
    <citation type="submission" date="2021-12" db="EMBL/GenBank/DDBJ databases">
        <title>Convergent genome expansion in fungi linked to evolution of root-endophyte symbiosis.</title>
        <authorList>
            <consortium name="DOE Joint Genome Institute"/>
            <person name="Ke Y.-H."/>
            <person name="Bonito G."/>
            <person name="Liao H.-L."/>
            <person name="Looney B."/>
            <person name="Rojas-Flechas A."/>
            <person name="Nash J."/>
            <person name="Hameed K."/>
            <person name="Schadt C."/>
            <person name="Martin F."/>
            <person name="Crous P.W."/>
            <person name="Miettinen O."/>
            <person name="Magnuson J.K."/>
            <person name="Labbe J."/>
            <person name="Jacobson D."/>
            <person name="Doktycz M.J."/>
            <person name="Veneault-Fourrey C."/>
            <person name="Kuo A."/>
            <person name="Mondo S."/>
            <person name="Calhoun S."/>
            <person name="Riley R."/>
            <person name="Ohm R."/>
            <person name="LaButti K."/>
            <person name="Andreopoulos B."/>
            <person name="Pangilinan J."/>
            <person name="Nolan M."/>
            <person name="Tritt A."/>
            <person name="Clum A."/>
            <person name="Lipzen A."/>
            <person name="Daum C."/>
            <person name="Barry K."/>
            <person name="Grigoriev I.V."/>
            <person name="Vilgalys R."/>
        </authorList>
    </citation>
    <scope>NUCLEOTIDE SEQUENCE</scope>
    <source>
        <strain evidence="17">PMI_201</strain>
    </source>
</reference>